<organism evidence="2 3">
    <name type="scientific">Caldichromatium japonicum</name>
    <dbReference type="NCBI Taxonomy" id="2699430"/>
    <lineage>
        <taxon>Bacteria</taxon>
        <taxon>Pseudomonadati</taxon>
        <taxon>Pseudomonadota</taxon>
        <taxon>Gammaproteobacteria</taxon>
        <taxon>Chromatiales</taxon>
        <taxon>Chromatiaceae</taxon>
        <taxon>Caldichromatium</taxon>
    </lineage>
</organism>
<dbReference type="PANTHER" id="PTHR33525">
    <property type="match status" value="1"/>
</dbReference>
<evidence type="ECO:0000313" key="2">
    <source>
        <dbReference type="EMBL" id="QIK36986.1"/>
    </source>
</evidence>
<keyword evidence="3" id="KW-1185">Reference proteome</keyword>
<evidence type="ECO:0000259" key="1">
    <source>
        <dbReference type="PROSITE" id="PS51833"/>
    </source>
</evidence>
<dbReference type="PANTHER" id="PTHR33525:SF3">
    <property type="entry name" value="RIBONUCLEASE Y"/>
    <property type="match status" value="1"/>
</dbReference>
<dbReference type="SUPFAM" id="SSF109604">
    <property type="entry name" value="HD-domain/PDEase-like"/>
    <property type="match status" value="1"/>
</dbReference>
<dbReference type="RefSeq" id="WP_166269660.1">
    <property type="nucleotide sequence ID" value="NZ_CP048029.1"/>
</dbReference>
<accession>A0A6G7VAU1</accession>
<feature type="domain" description="HDOD" evidence="1">
    <location>
        <begin position="150"/>
        <end position="336"/>
    </location>
</feature>
<dbReference type="AlphaFoldDB" id="A0A6G7VAU1"/>
<dbReference type="InterPro" id="IPR013976">
    <property type="entry name" value="HDOD"/>
</dbReference>
<dbReference type="KEGG" id="cjap:GWK36_02090"/>
<dbReference type="EMBL" id="CP048029">
    <property type="protein sequence ID" value="QIK36986.1"/>
    <property type="molecule type" value="Genomic_DNA"/>
</dbReference>
<dbReference type="Gene3D" id="1.10.3210.10">
    <property type="entry name" value="Hypothetical protein af1432"/>
    <property type="match status" value="1"/>
</dbReference>
<reference evidence="3" key="1">
    <citation type="submission" date="2020-01" db="EMBL/GenBank/DDBJ databases">
        <title>Caldichromatium gen. nov., sp. nov., a thermophilic purple sulfur bacterium member of the family Chromatiaceae isolated from Nakabusa hot spring, Japan.</title>
        <authorList>
            <person name="Saini M.K."/>
            <person name="Hanada S."/>
            <person name="Tank M."/>
        </authorList>
    </citation>
    <scope>NUCLEOTIDE SEQUENCE [LARGE SCALE GENOMIC DNA]</scope>
    <source>
        <strain evidence="3">No.7</strain>
    </source>
</reference>
<evidence type="ECO:0000313" key="3">
    <source>
        <dbReference type="Proteomes" id="UP000502699"/>
    </source>
</evidence>
<protein>
    <submittedName>
        <fullName evidence="2">HDOD domain-containing protein</fullName>
    </submittedName>
</protein>
<sequence>MQQIAEPGQAFSVLSEIDLTRSLSEDLRRSLVEHCRFIECSAKHRIKLTELHPDRLFLLDGHIARLENGVIERLQAFRGLSEPIDLIGETLAPDACLVTETPCLFLRIPATALESIIPTRMEVSDIELDPAESEFLTELYHLINQNKLVLPARPEVALKIQEMTSDPETGIDALTEIIQRDPTIAGALLHATNSPLFRAAKEIKTIREAVLRLGFRNTRMLAVNLALRQAFRAKSETTRQVMEEVWNDSVLCSAHSYVIAEICRRLDRERALLAGLIAGVGAVPIIQFIENRAPDKGLPMIRSLIGKLANITGVLVINYWGLGDDLVNVAEHYGDWGYHAAEPDYTSIALIARWSALREEGREVPDASTMPAFKLLGLTPPPPGEPIPELVGNERQLNQLKSMFSL</sequence>
<dbReference type="Pfam" id="PF08668">
    <property type="entry name" value="HDOD"/>
    <property type="match status" value="1"/>
</dbReference>
<dbReference type="Proteomes" id="UP000502699">
    <property type="component" value="Chromosome"/>
</dbReference>
<name>A0A6G7VAU1_9GAMM</name>
<dbReference type="InterPro" id="IPR052340">
    <property type="entry name" value="RNase_Y/CdgJ"/>
</dbReference>
<dbReference type="PROSITE" id="PS51833">
    <property type="entry name" value="HDOD"/>
    <property type="match status" value="1"/>
</dbReference>
<proteinExistence type="predicted"/>
<gene>
    <name evidence="2" type="ORF">GWK36_02090</name>
</gene>